<dbReference type="InParanoid" id="G3HSR6"/>
<reference evidence="2" key="1">
    <citation type="journal article" date="2011" name="Nat. Biotechnol.">
        <title>The genomic sequence of the Chinese hamster ovary (CHO)-K1 cell line.</title>
        <authorList>
            <person name="Xu X."/>
            <person name="Nagarajan H."/>
            <person name="Lewis N.E."/>
            <person name="Pan S."/>
            <person name="Cai Z."/>
            <person name="Liu X."/>
            <person name="Chen W."/>
            <person name="Xie M."/>
            <person name="Wang W."/>
            <person name="Hammond S."/>
            <person name="Andersen M.R."/>
            <person name="Neff N."/>
            <person name="Passarelli B."/>
            <person name="Koh W."/>
            <person name="Fan H.C."/>
            <person name="Wang J."/>
            <person name="Gui Y."/>
            <person name="Lee K.H."/>
            <person name="Betenbaugh M.J."/>
            <person name="Quake S.R."/>
            <person name="Famili I."/>
            <person name="Palsson B.O."/>
            <person name="Wang J."/>
        </authorList>
    </citation>
    <scope>NUCLEOTIDE SEQUENCE [LARGE SCALE GENOMIC DNA]</scope>
    <source>
        <strain evidence="2">CHO K1 cell line</strain>
    </source>
</reference>
<sequence length="119" mass="13566">MFLGLLSVPTSRDQLISRKVYHTEGAVWKGFILRKKLATALEAIRDEESGEEYEEIDLEDFEYDEDALEKDWPVLDSTGFPSQTLPLSNQLPWPKVKCHGRCGVLHLCCLLKVLLRCGD</sequence>
<dbReference type="STRING" id="10029.G3HSR6"/>
<organism evidence="1 2">
    <name type="scientific">Cricetulus griseus</name>
    <name type="common">Chinese hamster</name>
    <name type="synonym">Cricetulus barabensis griseus</name>
    <dbReference type="NCBI Taxonomy" id="10029"/>
    <lineage>
        <taxon>Eukaryota</taxon>
        <taxon>Metazoa</taxon>
        <taxon>Chordata</taxon>
        <taxon>Craniata</taxon>
        <taxon>Vertebrata</taxon>
        <taxon>Euteleostomi</taxon>
        <taxon>Mammalia</taxon>
        <taxon>Eutheria</taxon>
        <taxon>Euarchontoglires</taxon>
        <taxon>Glires</taxon>
        <taxon>Rodentia</taxon>
        <taxon>Myomorpha</taxon>
        <taxon>Muroidea</taxon>
        <taxon>Cricetidae</taxon>
        <taxon>Cricetinae</taxon>
        <taxon>Cricetulus</taxon>
    </lineage>
</organism>
<name>G3HSR6_CRIGR</name>
<dbReference type="EMBL" id="JH000670">
    <property type="protein sequence ID" value="EGW08104.1"/>
    <property type="molecule type" value="Genomic_DNA"/>
</dbReference>
<protein>
    <submittedName>
        <fullName evidence="1">Uncharacterized protein</fullName>
    </submittedName>
</protein>
<proteinExistence type="predicted"/>
<evidence type="ECO:0000313" key="1">
    <source>
        <dbReference type="EMBL" id="EGW08104.1"/>
    </source>
</evidence>
<dbReference type="eggNOG" id="KOG0531">
    <property type="taxonomic scope" value="Eukaryota"/>
</dbReference>
<dbReference type="Proteomes" id="UP000001075">
    <property type="component" value="Unassembled WGS sequence"/>
</dbReference>
<evidence type="ECO:0000313" key="2">
    <source>
        <dbReference type="Proteomes" id="UP000001075"/>
    </source>
</evidence>
<gene>
    <name evidence="1" type="ORF">I79_013910</name>
</gene>
<dbReference type="AlphaFoldDB" id="G3HSR6"/>
<dbReference type="PaxDb" id="10029-XP_007625777.1"/>
<accession>G3HSR6</accession>